<dbReference type="Proteomes" id="UP000596661">
    <property type="component" value="Chromosome 2"/>
</dbReference>
<protein>
    <submittedName>
        <fullName evidence="1">Uncharacterized protein</fullName>
    </submittedName>
</protein>
<evidence type="ECO:0000313" key="2">
    <source>
        <dbReference type="Proteomes" id="UP000596661"/>
    </source>
</evidence>
<name>A0A803P0G6_CANSA</name>
<dbReference type="EnsemblPlants" id="evm.model.02.324">
    <property type="protein sequence ID" value="cds.evm.model.02.324"/>
    <property type="gene ID" value="evm.TU.02.324"/>
</dbReference>
<sequence length="166" mass="18545">MISILAGFSNQRIVFFWRFRGLWEWLAQVGKVRGESFGFVLVSRRGMLVGKGRWQYFELVDLELLELWEVFDRVKVIVFTVCCSLMLLMMALSRAVKVGGEFNGVGLRPTSWDCSEATGGSVGSCGGIEGMVLGSETQTLLVRFDVMKVATEGWQSLSVLDKTVED</sequence>
<keyword evidence="2" id="KW-1185">Reference proteome</keyword>
<evidence type="ECO:0000313" key="1">
    <source>
        <dbReference type="EnsemblPlants" id="cds.evm.model.02.324"/>
    </source>
</evidence>
<organism evidence="1 2">
    <name type="scientific">Cannabis sativa</name>
    <name type="common">Hemp</name>
    <name type="synonym">Marijuana</name>
    <dbReference type="NCBI Taxonomy" id="3483"/>
    <lineage>
        <taxon>Eukaryota</taxon>
        <taxon>Viridiplantae</taxon>
        <taxon>Streptophyta</taxon>
        <taxon>Embryophyta</taxon>
        <taxon>Tracheophyta</taxon>
        <taxon>Spermatophyta</taxon>
        <taxon>Magnoliopsida</taxon>
        <taxon>eudicotyledons</taxon>
        <taxon>Gunneridae</taxon>
        <taxon>Pentapetalae</taxon>
        <taxon>rosids</taxon>
        <taxon>fabids</taxon>
        <taxon>Rosales</taxon>
        <taxon>Cannabaceae</taxon>
        <taxon>Cannabis</taxon>
    </lineage>
</organism>
<accession>A0A803P0G6</accession>
<dbReference type="Gramene" id="evm.model.02.324">
    <property type="protein sequence ID" value="cds.evm.model.02.324"/>
    <property type="gene ID" value="evm.TU.02.324"/>
</dbReference>
<reference evidence="1" key="2">
    <citation type="submission" date="2021-03" db="UniProtKB">
        <authorList>
            <consortium name="EnsemblPlants"/>
        </authorList>
    </citation>
    <scope>IDENTIFICATION</scope>
</reference>
<proteinExistence type="predicted"/>
<reference evidence="1" key="1">
    <citation type="submission" date="2018-11" db="EMBL/GenBank/DDBJ databases">
        <authorList>
            <person name="Grassa J C."/>
        </authorList>
    </citation>
    <scope>NUCLEOTIDE SEQUENCE [LARGE SCALE GENOMIC DNA]</scope>
</reference>
<dbReference type="EMBL" id="UZAU01000098">
    <property type="status" value="NOT_ANNOTATED_CDS"/>
    <property type="molecule type" value="Genomic_DNA"/>
</dbReference>
<dbReference type="AlphaFoldDB" id="A0A803P0G6"/>